<name>X1EW13_9ZZZZ</name>
<accession>X1EW13</accession>
<keyword evidence="1" id="KW-0812">Transmembrane</keyword>
<sequence length="68" mass="7972">MFASVFAGFILDIVFNPLNWLFIVFWMIYKKNKKKWAKITAIIFTVIAAMALIAPCYNFLQYIILIYG</sequence>
<gene>
    <name evidence="2" type="ORF">S03H2_09533</name>
</gene>
<dbReference type="EMBL" id="BARU01004875">
    <property type="protein sequence ID" value="GAH24470.1"/>
    <property type="molecule type" value="Genomic_DNA"/>
</dbReference>
<comment type="caution">
    <text evidence="2">The sequence shown here is derived from an EMBL/GenBank/DDBJ whole genome shotgun (WGS) entry which is preliminary data.</text>
</comment>
<evidence type="ECO:0000313" key="2">
    <source>
        <dbReference type="EMBL" id="GAH24470.1"/>
    </source>
</evidence>
<evidence type="ECO:0000256" key="1">
    <source>
        <dbReference type="SAM" id="Phobius"/>
    </source>
</evidence>
<feature type="transmembrane region" description="Helical" evidence="1">
    <location>
        <begin position="41"/>
        <end position="67"/>
    </location>
</feature>
<keyword evidence="1" id="KW-0472">Membrane</keyword>
<dbReference type="AlphaFoldDB" id="X1EW13"/>
<organism evidence="2">
    <name type="scientific">marine sediment metagenome</name>
    <dbReference type="NCBI Taxonomy" id="412755"/>
    <lineage>
        <taxon>unclassified sequences</taxon>
        <taxon>metagenomes</taxon>
        <taxon>ecological metagenomes</taxon>
    </lineage>
</organism>
<feature type="transmembrane region" description="Helical" evidence="1">
    <location>
        <begin position="6"/>
        <end position="29"/>
    </location>
</feature>
<protein>
    <submittedName>
        <fullName evidence="2">Uncharacterized protein</fullName>
    </submittedName>
</protein>
<proteinExistence type="predicted"/>
<keyword evidence="1" id="KW-1133">Transmembrane helix</keyword>
<reference evidence="2" key="1">
    <citation type="journal article" date="2014" name="Front. Microbiol.">
        <title>High frequency of phylogenetically diverse reductive dehalogenase-homologous genes in deep subseafloor sedimentary metagenomes.</title>
        <authorList>
            <person name="Kawai M."/>
            <person name="Futagami T."/>
            <person name="Toyoda A."/>
            <person name="Takaki Y."/>
            <person name="Nishi S."/>
            <person name="Hori S."/>
            <person name="Arai W."/>
            <person name="Tsubouchi T."/>
            <person name="Morono Y."/>
            <person name="Uchiyama I."/>
            <person name="Ito T."/>
            <person name="Fujiyama A."/>
            <person name="Inagaki F."/>
            <person name="Takami H."/>
        </authorList>
    </citation>
    <scope>NUCLEOTIDE SEQUENCE</scope>
    <source>
        <strain evidence="2">Expedition CK06-06</strain>
    </source>
</reference>